<proteinExistence type="predicted"/>
<sequence>MDKQHQQEKILARLQKRLTRVRRLERLKSLTEQIHSTPKVRFPIKECSPKKTGSSEKEIGSIVLEASLVLPVFLFFVMFLIYIVQMTLVSTALQSTAGEAVKQLSTQIYPISLVFTPSDSAGSGGSEGGWKIPELSLTEWAEEYASSLPEPLSDWVRAAAARGEQPLQEIKTSVLETVLDPTIKPLLKPFINTSLLDVERVHVNGISIPDLKNKTTPYFRLELSYELPVKVPFLGKPLRIQAAASERVWIGDTGEGSNSSGGDADTAGAATVLSKPEPAYIGNNATIKVKVEPGATANLTIFYKSGESSAKHIGWATADENGVIEWNWFVGTRTTEGTWTFVVETADGAKTVTEFNVASRN</sequence>
<evidence type="ECO:0000313" key="5">
    <source>
        <dbReference type="Proteomes" id="UP000248827"/>
    </source>
</evidence>
<keyword evidence="1" id="KW-0812">Transmembrane</keyword>
<organism evidence="2 4">
    <name type="scientific">Paenibacillus pabuli</name>
    <dbReference type="NCBI Taxonomy" id="1472"/>
    <lineage>
        <taxon>Bacteria</taxon>
        <taxon>Bacillati</taxon>
        <taxon>Bacillota</taxon>
        <taxon>Bacilli</taxon>
        <taxon>Bacillales</taxon>
        <taxon>Paenibacillaceae</taxon>
        <taxon>Paenibacillus</taxon>
    </lineage>
</organism>
<evidence type="ECO:0000313" key="4">
    <source>
        <dbReference type="Proteomes" id="UP000247078"/>
    </source>
</evidence>
<dbReference type="RefSeq" id="WP_109998128.1">
    <property type="nucleotide sequence ID" value="NZ_QGTZ01000001.1"/>
</dbReference>
<dbReference type="EMBL" id="QLLI01000019">
    <property type="protein sequence ID" value="RAI86171.1"/>
    <property type="molecule type" value="Genomic_DNA"/>
</dbReference>
<dbReference type="OrthoDB" id="4376109at2"/>
<keyword evidence="1" id="KW-0472">Membrane</keyword>
<evidence type="ECO:0000313" key="3">
    <source>
        <dbReference type="EMBL" id="RAI86171.1"/>
    </source>
</evidence>
<protein>
    <submittedName>
        <fullName evidence="2">TadE-like protein</fullName>
    </submittedName>
</protein>
<reference evidence="2 4" key="1">
    <citation type="submission" date="2018-05" db="EMBL/GenBank/DDBJ databases">
        <title>Freshwater and sediment microbial communities from various areas in North America, analyzing microbe dynamics in response to fracking.</title>
        <authorList>
            <person name="Lamendella R."/>
        </authorList>
    </citation>
    <scope>NUCLEOTIDE SEQUENCE [LARGE SCALE GENOMIC DNA]</scope>
    <source>
        <strain evidence="2 4">DB-3</strain>
        <strain evidence="3 5">NG-13</strain>
    </source>
</reference>
<dbReference type="Proteomes" id="UP000248827">
    <property type="component" value="Unassembled WGS sequence"/>
</dbReference>
<feature type="transmembrane region" description="Helical" evidence="1">
    <location>
        <begin position="59"/>
        <end position="84"/>
    </location>
</feature>
<dbReference type="EMBL" id="QGTZ01000001">
    <property type="protein sequence ID" value="PWW45345.1"/>
    <property type="molecule type" value="Genomic_DNA"/>
</dbReference>
<evidence type="ECO:0000256" key="1">
    <source>
        <dbReference type="SAM" id="Phobius"/>
    </source>
</evidence>
<keyword evidence="1" id="KW-1133">Transmembrane helix</keyword>
<comment type="caution">
    <text evidence="2">The sequence shown here is derived from an EMBL/GenBank/DDBJ whole genome shotgun (WGS) entry which is preliminary data.</text>
</comment>
<keyword evidence="5" id="KW-1185">Reference proteome</keyword>
<accession>A0A855Y1Q9</accession>
<evidence type="ECO:0000313" key="2">
    <source>
        <dbReference type="EMBL" id="PWW45345.1"/>
    </source>
</evidence>
<dbReference type="Proteomes" id="UP000247078">
    <property type="component" value="Unassembled WGS sequence"/>
</dbReference>
<gene>
    <name evidence="3" type="ORF">DET54_119115</name>
    <name evidence="2" type="ORF">DET56_101553</name>
</gene>
<name>A0A855Y1Q9_9BACL</name>
<dbReference type="AlphaFoldDB" id="A0A855Y1Q9"/>